<keyword evidence="2" id="KW-1185">Reference proteome</keyword>
<evidence type="ECO:0000313" key="1">
    <source>
        <dbReference type="EMBL" id="ATF09556.1"/>
    </source>
</evidence>
<gene>
    <name evidence="1" type="ORF">BTN50_1055</name>
</gene>
<dbReference type="RefSeq" id="WP_190321898.1">
    <property type="nucleotide sequence ID" value="NZ_RPOF01000001.1"/>
</dbReference>
<reference evidence="2" key="1">
    <citation type="submission" date="2017-04" db="EMBL/GenBank/DDBJ databases">
        <title>Genome evolution of the luminous symbionts of deep sea anglerfish.</title>
        <authorList>
            <person name="Hendry T.A."/>
        </authorList>
    </citation>
    <scope>NUCLEOTIDE SEQUENCE [LARGE SCALE GENOMIC DNA]</scope>
</reference>
<dbReference type="KEGG" id="elux:BTN50_1055"/>
<dbReference type="Proteomes" id="UP000218160">
    <property type="component" value="Chromosome 1"/>
</dbReference>
<proteinExistence type="predicted"/>
<organism evidence="1 2">
    <name type="scientific">Candidatus Enterovibrio altilux</name>
    <dbReference type="NCBI Taxonomy" id="1927128"/>
    <lineage>
        <taxon>Bacteria</taxon>
        <taxon>Pseudomonadati</taxon>
        <taxon>Pseudomonadota</taxon>
        <taxon>Gammaproteobacteria</taxon>
        <taxon>Vibrionales</taxon>
        <taxon>Vibrionaceae</taxon>
        <taxon>Enterovibrio</taxon>
    </lineage>
</organism>
<sequence>MSNPCYKTTNWKQYNQILLNRGSLTFEVDEEAMQLWNKTKRGNQDSLVY</sequence>
<protein>
    <submittedName>
        <fullName evidence="1">Mobile element protein</fullName>
    </submittedName>
</protein>
<dbReference type="EMBL" id="CP020660">
    <property type="protein sequence ID" value="ATF09556.1"/>
    <property type="molecule type" value="Genomic_DNA"/>
</dbReference>
<evidence type="ECO:0000313" key="2">
    <source>
        <dbReference type="Proteomes" id="UP000218160"/>
    </source>
</evidence>
<accession>A0A291B964</accession>
<name>A0A291B964_9GAMM</name>
<dbReference type="AlphaFoldDB" id="A0A291B964"/>